<keyword evidence="1" id="KW-0547">Nucleotide-binding</keyword>
<feature type="domain" description="Aminoglycoside phosphotransferase" evidence="3">
    <location>
        <begin position="18"/>
        <end position="243"/>
    </location>
</feature>
<dbReference type="InterPro" id="IPR002575">
    <property type="entry name" value="Aminoglycoside_PTrfase"/>
</dbReference>
<evidence type="ECO:0000256" key="2">
    <source>
        <dbReference type="ARBA" id="ARBA00022840"/>
    </source>
</evidence>
<dbReference type="GO" id="GO:0016740">
    <property type="term" value="F:transferase activity"/>
    <property type="evidence" value="ECO:0007669"/>
    <property type="project" value="UniProtKB-KW"/>
</dbReference>
<dbReference type="Proteomes" id="UP000034444">
    <property type="component" value="Chromosome"/>
</dbReference>
<evidence type="ECO:0000313" key="4">
    <source>
        <dbReference type="EMBL" id="AKF24750.1"/>
    </source>
</evidence>
<dbReference type="PANTHER" id="PTHR33540:SF1">
    <property type="entry name" value="N-ACETYLMURAMATE_N-ACETYLGLUCOSAMINE KINASE"/>
    <property type="match status" value="1"/>
</dbReference>
<dbReference type="Gene3D" id="3.30.200.20">
    <property type="entry name" value="Phosphorylase Kinase, domain 1"/>
    <property type="match status" value="1"/>
</dbReference>
<gene>
    <name evidence="4" type="ORF">YH65_04625</name>
</gene>
<protein>
    <submittedName>
        <fullName evidence="4">Aminoglycoside phosphotransferase</fullName>
    </submittedName>
</protein>
<accession>A0A7U4RQE8</accession>
<dbReference type="PANTHER" id="PTHR33540">
    <property type="entry name" value="TRNA THREONYLCARBAMOYLADENOSINE BIOSYNTHESIS PROTEIN TSAE"/>
    <property type="match status" value="1"/>
</dbReference>
<dbReference type="RefSeq" id="WP_046550841.1">
    <property type="nucleotide sequence ID" value="NZ_CP011308.1"/>
</dbReference>
<name>A0A7U4RQE8_9BACT</name>
<dbReference type="GO" id="GO:0005524">
    <property type="term" value="F:ATP binding"/>
    <property type="evidence" value="ECO:0007669"/>
    <property type="project" value="UniProtKB-KW"/>
</dbReference>
<reference evidence="4 5" key="1">
    <citation type="submission" date="2015-04" db="EMBL/GenBank/DDBJ databases">
        <title>Complete genome sequence of Sulfurovum lithotrophicum ATCC BAA-797T.</title>
        <authorList>
            <person name="Ahn J."/>
            <person name="Park G."/>
            <person name="Jeon W."/>
            <person name="Jang Y."/>
            <person name="Jang M."/>
            <person name="Lee H."/>
            <person name="Lee H."/>
        </authorList>
    </citation>
    <scope>NUCLEOTIDE SEQUENCE [LARGE SCALE GENOMIC DNA]</scope>
    <source>
        <strain evidence="5">ATCC BAA-797 / 42BKT</strain>
    </source>
</reference>
<evidence type="ECO:0000313" key="5">
    <source>
        <dbReference type="Proteomes" id="UP000034444"/>
    </source>
</evidence>
<keyword evidence="4" id="KW-0808">Transferase</keyword>
<evidence type="ECO:0000259" key="3">
    <source>
        <dbReference type="Pfam" id="PF01636"/>
    </source>
</evidence>
<dbReference type="Gene3D" id="3.90.1200.10">
    <property type="match status" value="1"/>
</dbReference>
<evidence type="ECO:0000256" key="1">
    <source>
        <dbReference type="ARBA" id="ARBA00022741"/>
    </source>
</evidence>
<proteinExistence type="predicted"/>
<organism evidence="4 5">
    <name type="scientific">Sulfurovum lithotrophicum</name>
    <dbReference type="NCBI Taxonomy" id="206403"/>
    <lineage>
        <taxon>Bacteria</taxon>
        <taxon>Pseudomonadati</taxon>
        <taxon>Campylobacterota</taxon>
        <taxon>Epsilonproteobacteria</taxon>
        <taxon>Campylobacterales</taxon>
        <taxon>Sulfurovaceae</taxon>
        <taxon>Sulfurovum</taxon>
    </lineage>
</organism>
<dbReference type="KEGG" id="slh:YH65_04625"/>
<dbReference type="AlphaFoldDB" id="A0A7U4RQE8"/>
<keyword evidence="2" id="KW-0067">ATP-binding</keyword>
<keyword evidence="5" id="KW-1185">Reference proteome</keyword>
<dbReference type="EMBL" id="CP011308">
    <property type="protein sequence ID" value="AKF24750.1"/>
    <property type="molecule type" value="Genomic_DNA"/>
</dbReference>
<dbReference type="SUPFAM" id="SSF56112">
    <property type="entry name" value="Protein kinase-like (PK-like)"/>
    <property type="match status" value="1"/>
</dbReference>
<dbReference type="Pfam" id="PF01636">
    <property type="entry name" value="APH"/>
    <property type="match status" value="1"/>
</dbReference>
<dbReference type="OrthoDB" id="9809275at2"/>
<reference evidence="5" key="2">
    <citation type="journal article" date="2017" name="Stand. Genomic Sci.">
        <title>Complete genome sequence of the sulfur-oxidizing chemolithoautotrophic Sulfurovum lithotrophicum 42BKTT.</title>
        <authorList>
            <person name="Jeon W."/>
            <person name="Priscilla L."/>
            <person name="Park G."/>
            <person name="Lee H."/>
            <person name="Lee N."/>
            <person name="Lee D."/>
            <person name="Kwon H."/>
            <person name="Ahn I."/>
            <person name="Lee C."/>
            <person name="Lee H."/>
            <person name="Ahn J."/>
        </authorList>
    </citation>
    <scope>NUCLEOTIDE SEQUENCE [LARGE SCALE GENOMIC DNA]</scope>
    <source>
        <strain evidence="5">ATCC BAA-797 / 42BKT</strain>
    </source>
</reference>
<sequence length="315" mass="36584">MYKIKVWLESIGWGDWEIEVASADASFRSYYRLKRQRHAETFILMDSSLMPESLPPFVEMNERLSAVDVHVPSIIVKNIKLGYLILENFGSTHYLDVLNEDNYRELYMKAIDEIVKMQRADTEGLPLYDRTFLLFEMDLMEEWYLGKYLQISISEDQQKIIRETLDIIADTVLEQPQGVFVHRDYHSRNIMLAPGNEVGVIDFQDARAGAGTYDLVSLLKDCYIEWPKEAVEELALYYRDQAGLNVDDAAFLKWFDFMGLQRHIKVLGIFSRLSLRDGKDGYLKDIPLTLKYVLETASRYPETQDLATMLKSLAD</sequence>
<dbReference type="InterPro" id="IPR011009">
    <property type="entry name" value="Kinase-like_dom_sf"/>
</dbReference>